<sequence>MSARRSRGDGGLHWDAQRRRWIASVSLGYDADGKRVVKRASGRTKTEAKAKLKHLLQLRENAAEEAEVVPAIPEAGKESEVTVGGAVENWVRYGLTDKDPATVANYTTLCRTHVLPALGHLPLRELHVDHVDAWLAAKAKVLSTRTLKAIHSCLSRAVQRAVVRDKVSRNVVALCAAPPGRPGRPSKALTYGQAKAILKGIEGDPMEAYIVLSLLTGARTEEMRPLTWDHVDLEGQPEAEPPVPPHIAVWRSVRTGGDTKTHRSRRTLALPARCVTALRCHRAAQGMQRKEAGGSWNEANLVFASAAGTELDAANVRRAFRRAIAKAEGINPHEWTSRELRTSFVSLLSDRGGLPVEKIAQLVGHASTSTTERIYRKQIRPVIQTGAVAIDRVFAQERAR</sequence>
<dbReference type="Gene3D" id="1.10.443.10">
    <property type="entry name" value="Intergrase catalytic core"/>
    <property type="match status" value="1"/>
</dbReference>
<evidence type="ECO:0000256" key="4">
    <source>
        <dbReference type="ARBA" id="ARBA00023172"/>
    </source>
</evidence>
<evidence type="ECO:0000256" key="2">
    <source>
        <dbReference type="ARBA" id="ARBA00022908"/>
    </source>
</evidence>
<dbReference type="Pfam" id="PF00589">
    <property type="entry name" value="Phage_integrase"/>
    <property type="match status" value="1"/>
</dbReference>
<proteinExistence type="inferred from homology"/>
<evidence type="ECO:0000259" key="7">
    <source>
        <dbReference type="PROSITE" id="PS51900"/>
    </source>
</evidence>
<evidence type="ECO:0000256" key="3">
    <source>
        <dbReference type="ARBA" id="ARBA00023125"/>
    </source>
</evidence>
<keyword evidence="2" id="KW-0229">DNA integration</keyword>
<accession>A0ABU2L8M3</accession>
<protein>
    <submittedName>
        <fullName evidence="8">Site-specific integrase</fullName>
    </submittedName>
</protein>
<keyword evidence="3 5" id="KW-0238">DNA-binding</keyword>
<dbReference type="InterPro" id="IPR050808">
    <property type="entry name" value="Phage_Integrase"/>
</dbReference>
<gene>
    <name evidence="8" type="ORF">RM780_11750</name>
</gene>
<evidence type="ECO:0000256" key="1">
    <source>
        <dbReference type="ARBA" id="ARBA00008857"/>
    </source>
</evidence>
<dbReference type="PROSITE" id="PS51898">
    <property type="entry name" value="TYR_RECOMBINASE"/>
    <property type="match status" value="1"/>
</dbReference>
<dbReference type="PROSITE" id="PS51900">
    <property type="entry name" value="CB"/>
    <property type="match status" value="1"/>
</dbReference>
<dbReference type="InterPro" id="IPR010998">
    <property type="entry name" value="Integrase_recombinase_N"/>
</dbReference>
<dbReference type="PANTHER" id="PTHR30629">
    <property type="entry name" value="PROPHAGE INTEGRASE"/>
    <property type="match status" value="1"/>
</dbReference>
<dbReference type="RefSeq" id="WP_311630579.1">
    <property type="nucleotide sequence ID" value="NZ_JAVREN010000013.1"/>
</dbReference>
<organism evidence="8 9">
    <name type="scientific">Streptomyces boetiae</name>
    <dbReference type="NCBI Taxonomy" id="3075541"/>
    <lineage>
        <taxon>Bacteria</taxon>
        <taxon>Bacillati</taxon>
        <taxon>Actinomycetota</taxon>
        <taxon>Actinomycetes</taxon>
        <taxon>Kitasatosporales</taxon>
        <taxon>Streptomycetaceae</taxon>
        <taxon>Streptomyces</taxon>
    </lineage>
</organism>
<feature type="domain" description="Tyr recombinase" evidence="6">
    <location>
        <begin position="184"/>
        <end position="389"/>
    </location>
</feature>
<evidence type="ECO:0000313" key="8">
    <source>
        <dbReference type="EMBL" id="MDT0307633.1"/>
    </source>
</evidence>
<reference evidence="9" key="1">
    <citation type="submission" date="2023-07" db="EMBL/GenBank/DDBJ databases">
        <title>30 novel species of actinomycetes from the DSMZ collection.</title>
        <authorList>
            <person name="Nouioui I."/>
        </authorList>
    </citation>
    <scope>NUCLEOTIDE SEQUENCE [LARGE SCALE GENOMIC DNA]</scope>
    <source>
        <strain evidence="9">DSM 44917</strain>
    </source>
</reference>
<feature type="domain" description="Core-binding (CB)" evidence="7">
    <location>
        <begin position="81"/>
        <end position="162"/>
    </location>
</feature>
<comment type="similarity">
    <text evidence="1">Belongs to the 'phage' integrase family.</text>
</comment>
<keyword evidence="4" id="KW-0233">DNA recombination</keyword>
<dbReference type="Gene3D" id="1.10.150.130">
    <property type="match status" value="1"/>
</dbReference>
<keyword evidence="9" id="KW-1185">Reference proteome</keyword>
<name>A0ABU2L8M3_9ACTN</name>
<dbReference type="EMBL" id="JAVREN010000013">
    <property type="protein sequence ID" value="MDT0307633.1"/>
    <property type="molecule type" value="Genomic_DNA"/>
</dbReference>
<dbReference type="InterPro" id="IPR013762">
    <property type="entry name" value="Integrase-like_cat_sf"/>
</dbReference>
<dbReference type="PANTHER" id="PTHR30629:SF2">
    <property type="entry name" value="PROPHAGE INTEGRASE INTS-RELATED"/>
    <property type="match status" value="1"/>
</dbReference>
<dbReference type="CDD" id="cd01189">
    <property type="entry name" value="INT_ICEBs1_C_like"/>
    <property type="match status" value="1"/>
</dbReference>
<comment type="caution">
    <text evidence="8">The sequence shown here is derived from an EMBL/GenBank/DDBJ whole genome shotgun (WGS) entry which is preliminary data.</text>
</comment>
<dbReference type="Proteomes" id="UP001183388">
    <property type="component" value="Unassembled WGS sequence"/>
</dbReference>
<dbReference type="InterPro" id="IPR044068">
    <property type="entry name" value="CB"/>
</dbReference>
<evidence type="ECO:0000256" key="5">
    <source>
        <dbReference type="PROSITE-ProRule" id="PRU01248"/>
    </source>
</evidence>
<evidence type="ECO:0000313" key="9">
    <source>
        <dbReference type="Proteomes" id="UP001183388"/>
    </source>
</evidence>
<dbReference type="SUPFAM" id="SSF56349">
    <property type="entry name" value="DNA breaking-rejoining enzymes"/>
    <property type="match status" value="1"/>
</dbReference>
<dbReference type="InterPro" id="IPR011010">
    <property type="entry name" value="DNA_brk_join_enz"/>
</dbReference>
<dbReference type="InterPro" id="IPR002104">
    <property type="entry name" value="Integrase_catalytic"/>
</dbReference>
<evidence type="ECO:0000259" key="6">
    <source>
        <dbReference type="PROSITE" id="PS51898"/>
    </source>
</evidence>